<dbReference type="Gene3D" id="2.70.98.10">
    <property type="match status" value="1"/>
</dbReference>
<organism evidence="1 2">
    <name type="scientific">Luethyella okanaganae</name>
    <dbReference type="NCBI Taxonomy" id="69372"/>
    <lineage>
        <taxon>Bacteria</taxon>
        <taxon>Bacillati</taxon>
        <taxon>Actinomycetota</taxon>
        <taxon>Actinomycetes</taxon>
        <taxon>Micrococcales</taxon>
        <taxon>Microbacteriaceae</taxon>
        <taxon>Luethyella</taxon>
    </lineage>
</organism>
<evidence type="ECO:0000313" key="2">
    <source>
        <dbReference type="Proteomes" id="UP001596306"/>
    </source>
</evidence>
<dbReference type="InterPro" id="IPR011013">
    <property type="entry name" value="Gal_mutarotase_sf_dom"/>
</dbReference>
<sequence length="314" mass="34016">MTSPTGDQYELALTSEGAHARAVITQLAAGIREYSINGIDLVEPFRVTDSPPMGAGIVLAPWPNRVRDGVWEHAGETQQLALTEPARHNAIHGLLRFTPYRELERGVEALRLGATVYPQPGYRFLLDTEVEYRLAADGLEVTHRIRNAGDGAAPVALGAHPYLRLGETPVDELVLRLSAATHIDVDERLNPVGESPVDDTEYDLRGGVPVGRLRLDDGFGGSLVVDGVVEHSLTAPDGRSVSVWGDEQFRYVQVFTPRSFPGGTAHDDSGTRLAVAVEPMTAPADALNSGAGLRWVQPGETWTARWGIRHRGIV</sequence>
<accession>A0ABW1VGG7</accession>
<dbReference type="InterPro" id="IPR008183">
    <property type="entry name" value="Aldose_1/G6P_1-epimerase"/>
</dbReference>
<gene>
    <name evidence="1" type="ORF">ACFQB0_12865</name>
</gene>
<dbReference type="InterPro" id="IPR037480">
    <property type="entry name" value="YihR-like"/>
</dbReference>
<dbReference type="Proteomes" id="UP001596306">
    <property type="component" value="Unassembled WGS sequence"/>
</dbReference>
<dbReference type="Pfam" id="PF01263">
    <property type="entry name" value="Aldose_epim"/>
    <property type="match status" value="1"/>
</dbReference>
<evidence type="ECO:0000313" key="1">
    <source>
        <dbReference type="EMBL" id="MFC6356999.1"/>
    </source>
</evidence>
<comment type="caution">
    <text evidence="1">The sequence shown here is derived from an EMBL/GenBank/DDBJ whole genome shotgun (WGS) entry which is preliminary data.</text>
</comment>
<dbReference type="RefSeq" id="WP_386732300.1">
    <property type="nucleotide sequence ID" value="NZ_JBHSTP010000003.1"/>
</dbReference>
<dbReference type="SUPFAM" id="SSF74650">
    <property type="entry name" value="Galactose mutarotase-like"/>
    <property type="match status" value="1"/>
</dbReference>
<keyword evidence="2" id="KW-1185">Reference proteome</keyword>
<dbReference type="CDD" id="cd09022">
    <property type="entry name" value="Aldose_epim_Ec_YihR"/>
    <property type="match status" value="1"/>
</dbReference>
<dbReference type="InterPro" id="IPR014718">
    <property type="entry name" value="GH-type_carb-bd"/>
</dbReference>
<dbReference type="EMBL" id="JBHSTP010000003">
    <property type="protein sequence ID" value="MFC6356999.1"/>
    <property type="molecule type" value="Genomic_DNA"/>
</dbReference>
<name>A0ABW1VGG7_9MICO</name>
<proteinExistence type="predicted"/>
<protein>
    <submittedName>
        <fullName evidence="1">Aldose 1-epimerase family protein</fullName>
    </submittedName>
</protein>
<reference evidence="2" key="1">
    <citation type="journal article" date="2019" name="Int. J. Syst. Evol. Microbiol.">
        <title>The Global Catalogue of Microorganisms (GCM) 10K type strain sequencing project: providing services to taxonomists for standard genome sequencing and annotation.</title>
        <authorList>
            <consortium name="The Broad Institute Genomics Platform"/>
            <consortium name="The Broad Institute Genome Sequencing Center for Infectious Disease"/>
            <person name="Wu L."/>
            <person name="Ma J."/>
        </authorList>
    </citation>
    <scope>NUCLEOTIDE SEQUENCE [LARGE SCALE GENOMIC DNA]</scope>
    <source>
        <strain evidence="2">CCUG 43304</strain>
    </source>
</reference>